<proteinExistence type="predicted"/>
<dbReference type="Proteomes" id="UP000199064">
    <property type="component" value="Unassembled WGS sequence"/>
</dbReference>
<sequence length="89" mass="10004">MSWISLLAVFFIVWWTVLFIALPFGLRTQEEDGEVTLGTTESAPRGPHMLRALIRTTIIAVVICGLLILVTRGLGYSFDDIPRVIPRFD</sequence>
<gene>
    <name evidence="2" type="ORF">SAMN05216452_0093</name>
</gene>
<evidence type="ECO:0000313" key="2">
    <source>
        <dbReference type="EMBL" id="SEB34592.1"/>
    </source>
</evidence>
<accession>A0A1H4IMY3</accession>
<name>A0A1H4IMY3_9HYPH</name>
<protein>
    <submittedName>
        <fullName evidence="2">Predicted secreted protein</fullName>
    </submittedName>
</protein>
<dbReference type="EMBL" id="FNSL01000001">
    <property type="protein sequence ID" value="SEB34592.1"/>
    <property type="molecule type" value="Genomic_DNA"/>
</dbReference>
<keyword evidence="3" id="KW-1185">Reference proteome</keyword>
<dbReference type="RefSeq" id="WP_007007888.1">
    <property type="nucleotide sequence ID" value="NZ_FNSL01000001.1"/>
</dbReference>
<keyword evidence="1" id="KW-0812">Transmembrane</keyword>
<evidence type="ECO:0000313" key="3">
    <source>
        <dbReference type="Proteomes" id="UP000199064"/>
    </source>
</evidence>
<keyword evidence="1" id="KW-1133">Transmembrane helix</keyword>
<keyword evidence="1" id="KW-0472">Membrane</keyword>
<dbReference type="InterPro" id="IPR009935">
    <property type="entry name" value="DUF1467"/>
</dbReference>
<reference evidence="3" key="1">
    <citation type="submission" date="2016-10" db="EMBL/GenBank/DDBJ databases">
        <authorList>
            <person name="Varghese N."/>
            <person name="Submissions S."/>
        </authorList>
    </citation>
    <scope>NUCLEOTIDE SEQUENCE [LARGE SCALE GENOMIC DNA]</scope>
    <source>
        <strain evidence="3">ES.061</strain>
    </source>
</reference>
<feature type="transmembrane region" description="Helical" evidence="1">
    <location>
        <begin position="52"/>
        <end position="70"/>
    </location>
</feature>
<evidence type="ECO:0000256" key="1">
    <source>
        <dbReference type="SAM" id="Phobius"/>
    </source>
</evidence>
<organism evidence="2 3">
    <name type="scientific">Nitratireductor aquibiodomus</name>
    <dbReference type="NCBI Taxonomy" id="204799"/>
    <lineage>
        <taxon>Bacteria</taxon>
        <taxon>Pseudomonadati</taxon>
        <taxon>Pseudomonadota</taxon>
        <taxon>Alphaproteobacteria</taxon>
        <taxon>Hyphomicrobiales</taxon>
        <taxon>Phyllobacteriaceae</taxon>
        <taxon>Nitratireductor</taxon>
    </lineage>
</organism>
<dbReference type="AlphaFoldDB" id="A0A1H4IMY3"/>
<dbReference type="Pfam" id="PF07330">
    <property type="entry name" value="DUF1467"/>
    <property type="match status" value="1"/>
</dbReference>